<evidence type="ECO:0000259" key="2">
    <source>
        <dbReference type="Pfam" id="PF13280"/>
    </source>
</evidence>
<dbReference type="InterPro" id="IPR036388">
    <property type="entry name" value="WH-like_DNA-bd_sf"/>
</dbReference>
<dbReference type="SUPFAM" id="SSF46785">
    <property type="entry name" value="Winged helix' DNA-binding domain"/>
    <property type="match status" value="1"/>
</dbReference>
<dbReference type="PANTHER" id="PTHR34580">
    <property type="match status" value="1"/>
</dbReference>
<evidence type="ECO:0000259" key="1">
    <source>
        <dbReference type="Pfam" id="PF08279"/>
    </source>
</evidence>
<evidence type="ECO:0000313" key="3">
    <source>
        <dbReference type="EMBL" id="KRG62553.1"/>
    </source>
</evidence>
<protein>
    <submittedName>
        <fullName evidence="3">DNA-binding protein</fullName>
    </submittedName>
</protein>
<dbReference type="AlphaFoldDB" id="A0A0R0BYC6"/>
<evidence type="ECO:0000313" key="4">
    <source>
        <dbReference type="Proteomes" id="UP000050864"/>
    </source>
</evidence>
<dbReference type="OrthoDB" id="9807255at2"/>
<dbReference type="InterPro" id="IPR013196">
    <property type="entry name" value="HTH_11"/>
</dbReference>
<dbReference type="Proteomes" id="UP000050864">
    <property type="component" value="Unassembled WGS sequence"/>
</dbReference>
<dbReference type="PATRIC" id="fig|405444.3.peg.2536"/>
<reference evidence="3 4" key="1">
    <citation type="submission" date="2015-05" db="EMBL/GenBank/DDBJ databases">
        <title>Genome sequencing and analysis of members of genus Stenotrophomonas.</title>
        <authorList>
            <person name="Patil P.P."/>
            <person name="Midha S."/>
            <person name="Patil P.B."/>
        </authorList>
    </citation>
    <scope>NUCLEOTIDE SEQUENCE [LARGE SCALE GENOMIC DNA]</scope>
    <source>
        <strain evidence="3 4">DSM 18929</strain>
    </source>
</reference>
<keyword evidence="4" id="KW-1185">Reference proteome</keyword>
<dbReference type="PROSITE" id="PS52050">
    <property type="entry name" value="WYL"/>
    <property type="match status" value="1"/>
</dbReference>
<organism evidence="3 4">
    <name type="scientific">Stenotrophomonas humi</name>
    <dbReference type="NCBI Taxonomy" id="405444"/>
    <lineage>
        <taxon>Bacteria</taxon>
        <taxon>Pseudomonadati</taxon>
        <taxon>Pseudomonadota</taxon>
        <taxon>Gammaproteobacteria</taxon>
        <taxon>Lysobacterales</taxon>
        <taxon>Lysobacteraceae</taxon>
        <taxon>Stenotrophomonas</taxon>
    </lineage>
</organism>
<dbReference type="InterPro" id="IPR036390">
    <property type="entry name" value="WH_DNA-bd_sf"/>
</dbReference>
<gene>
    <name evidence="3" type="ORF">ABB26_16420</name>
</gene>
<dbReference type="PANTHER" id="PTHR34580:SF3">
    <property type="entry name" value="PROTEIN PAFB"/>
    <property type="match status" value="1"/>
</dbReference>
<dbReference type="Pfam" id="PF13280">
    <property type="entry name" value="WYL"/>
    <property type="match status" value="1"/>
</dbReference>
<dbReference type="STRING" id="405444.ABB26_16420"/>
<feature type="domain" description="Helix-turn-helix type 11" evidence="1">
    <location>
        <begin position="7"/>
        <end position="61"/>
    </location>
</feature>
<dbReference type="InterPro" id="IPR026881">
    <property type="entry name" value="WYL_dom"/>
</dbReference>
<dbReference type="RefSeq" id="WP_057635782.1">
    <property type="nucleotide sequence ID" value="NZ_LDJI01000031.1"/>
</dbReference>
<dbReference type="InterPro" id="IPR051534">
    <property type="entry name" value="CBASS_pafABC_assoc_protein"/>
</dbReference>
<dbReference type="Gene3D" id="1.10.10.10">
    <property type="entry name" value="Winged helix-like DNA-binding domain superfamily/Winged helix DNA-binding domain"/>
    <property type="match status" value="1"/>
</dbReference>
<feature type="domain" description="WYL" evidence="2">
    <location>
        <begin position="138"/>
        <end position="203"/>
    </location>
</feature>
<dbReference type="GO" id="GO:0003677">
    <property type="term" value="F:DNA binding"/>
    <property type="evidence" value="ECO:0007669"/>
    <property type="project" value="UniProtKB-KW"/>
</dbReference>
<proteinExistence type="predicted"/>
<name>A0A0R0BYC6_9GAMM</name>
<sequence>MTQRATRLLHLLDELRRRRKPVRGAQLAERLGVSLRTVYRDIDALRGQGADIAGDPGIGYQLRAGFLLPQMMFSAEELEAIVLGTRWVASHADPELAAAANAALERVTGVLPETLRLQVETSALFAPKWHAVKPEPWLPTLRRAIRAGNTVRIQYRDAAGQSSERVIWPFAMAFLSEVRLLAAWCEMRGDFRHFRADRLVALEDTAQRYPAQRHQLLKRWRAQCITDA</sequence>
<comment type="caution">
    <text evidence="3">The sequence shown here is derived from an EMBL/GenBank/DDBJ whole genome shotgun (WGS) entry which is preliminary data.</text>
</comment>
<dbReference type="EMBL" id="LDJI01000031">
    <property type="protein sequence ID" value="KRG62553.1"/>
    <property type="molecule type" value="Genomic_DNA"/>
</dbReference>
<accession>A0A0R0BYC6</accession>
<keyword evidence="3" id="KW-0238">DNA-binding</keyword>
<dbReference type="Pfam" id="PF08279">
    <property type="entry name" value="HTH_11"/>
    <property type="match status" value="1"/>
</dbReference>